<evidence type="ECO:0000313" key="1">
    <source>
        <dbReference type="EMBL" id="DAD67704.1"/>
    </source>
</evidence>
<dbReference type="EMBL" id="BK014683">
    <property type="protein sequence ID" value="DAD67704.1"/>
    <property type="molecule type" value="Genomic_DNA"/>
</dbReference>
<name>A0A8S5LCN0_9CAUD</name>
<organism evidence="1">
    <name type="scientific">Myoviridae sp. ct35n35</name>
    <dbReference type="NCBI Taxonomy" id="2823534"/>
    <lineage>
        <taxon>Viruses</taxon>
        <taxon>Duplodnaviria</taxon>
        <taxon>Heunggongvirae</taxon>
        <taxon>Uroviricota</taxon>
        <taxon>Caudoviricetes</taxon>
    </lineage>
</organism>
<reference evidence="1" key="1">
    <citation type="journal article" date="2021" name="Proc. Natl. Acad. Sci. U.S.A.">
        <title>A Catalog of Tens of Thousands of Viruses from Human Metagenomes Reveals Hidden Associations with Chronic Diseases.</title>
        <authorList>
            <person name="Tisza M.J."/>
            <person name="Buck C.B."/>
        </authorList>
    </citation>
    <scope>NUCLEOTIDE SEQUENCE</scope>
    <source>
        <strain evidence="1">Ct35n35</strain>
    </source>
</reference>
<accession>A0A8S5LCN0</accession>
<proteinExistence type="predicted"/>
<protein>
    <submittedName>
        <fullName evidence="1">Uncharacterized protein</fullName>
    </submittedName>
</protein>
<sequence>MKQLYMEVLRLDNFLQALSESERTMIHQYHAGYRTYVPIVVLTIYEWIQENNWEAPDFRYNQDRVLTWYNRDKKTWEPIETHELFKAKVAR</sequence>